<accession>A0A1Y3GCG3</accession>
<comment type="function">
    <text evidence="8">Essential subunit of the Sec protein translocation channel SecYEG. Clamps together the 2 halves of SecY. May contact the channel plug during translocation.</text>
</comment>
<dbReference type="RefSeq" id="WP_201721265.1">
    <property type="nucleotide sequence ID" value="NZ_MRZU01000003.1"/>
</dbReference>
<reference evidence="9 10" key="1">
    <citation type="submission" date="2016-12" db="EMBL/GenBank/DDBJ databases">
        <title>Discovery of methanogenic haloarchaea.</title>
        <authorList>
            <person name="Sorokin D.Y."/>
            <person name="Makarova K.S."/>
            <person name="Abbas B."/>
            <person name="Ferrer M."/>
            <person name="Golyshin P.N."/>
        </authorList>
    </citation>
    <scope>NUCLEOTIDE SEQUENCE [LARGE SCALE GENOMIC DNA]</scope>
    <source>
        <strain evidence="9">AMET1</strain>
    </source>
</reference>
<dbReference type="Gene3D" id="1.20.5.820">
    <property type="entry name" value="Preprotein translocase SecE subunit"/>
    <property type="match status" value="1"/>
</dbReference>
<dbReference type="NCBIfam" id="TIGR00327">
    <property type="entry name" value="secE_euk_arch"/>
    <property type="match status" value="1"/>
</dbReference>
<evidence type="ECO:0000256" key="6">
    <source>
        <dbReference type="ARBA" id="ARBA00023136"/>
    </source>
</evidence>
<gene>
    <name evidence="8" type="primary">secE</name>
    <name evidence="9" type="ORF">AMET1_0741</name>
</gene>
<comment type="subcellular location">
    <subcellularLocation>
        <location evidence="8">Cell membrane</location>
        <topology evidence="8">Single-pass membrane protein</topology>
    </subcellularLocation>
    <subcellularLocation>
        <location evidence="7">Endomembrane system</location>
        <topology evidence="7">Single-pass membrane protein</topology>
    </subcellularLocation>
</comment>
<dbReference type="Pfam" id="PF00584">
    <property type="entry name" value="SecE"/>
    <property type="match status" value="1"/>
</dbReference>
<sequence>MARRSGKGKDKDMDEAIQGLKNKLSEYIRVLKLARKPDKEEFWQVSKIVAIGILLVGSLGFITYLAMDDLPQYFAKQNYAEIQAEFLTGFEPDEANQTLQLQITNQDSTHSTGELNLKVEPINCELVGNETQTIPSLEPGESQVIEIELTDIGPQPNVNAYIWGDEIWQHNTEGTALERNPYEHGPR</sequence>
<evidence type="ECO:0000313" key="10">
    <source>
        <dbReference type="Proteomes" id="UP000195137"/>
    </source>
</evidence>
<dbReference type="InterPro" id="IPR001901">
    <property type="entry name" value="Translocase_SecE/Sec61-g"/>
</dbReference>
<name>A0A1Y3GCG3_9EURY</name>
<proteinExistence type="inferred from homology"/>
<dbReference type="GO" id="GO:0065002">
    <property type="term" value="P:intracellular protein transmembrane transport"/>
    <property type="evidence" value="ECO:0007669"/>
    <property type="project" value="UniProtKB-UniRule"/>
</dbReference>
<dbReference type="EMBL" id="MRZU01000003">
    <property type="protein sequence ID" value="OUJ19089.1"/>
    <property type="molecule type" value="Genomic_DNA"/>
</dbReference>
<evidence type="ECO:0000256" key="5">
    <source>
        <dbReference type="ARBA" id="ARBA00023010"/>
    </source>
</evidence>
<keyword evidence="10" id="KW-1185">Reference proteome</keyword>
<evidence type="ECO:0000256" key="2">
    <source>
        <dbReference type="ARBA" id="ARBA00022692"/>
    </source>
</evidence>
<dbReference type="GO" id="GO:0005886">
    <property type="term" value="C:plasma membrane"/>
    <property type="evidence" value="ECO:0007669"/>
    <property type="project" value="UniProtKB-SubCell"/>
</dbReference>
<comment type="similarity">
    <text evidence="8">Belongs to the SecE/SEC61-gamma family.</text>
</comment>
<keyword evidence="6 8" id="KW-0472">Membrane</keyword>
<evidence type="ECO:0000256" key="8">
    <source>
        <dbReference type="HAMAP-Rule" id="MF_00422"/>
    </source>
</evidence>
<keyword evidence="5 8" id="KW-0811">Translocation</keyword>
<keyword evidence="4 8" id="KW-1133">Transmembrane helix</keyword>
<evidence type="ECO:0000256" key="3">
    <source>
        <dbReference type="ARBA" id="ARBA00022927"/>
    </source>
</evidence>
<dbReference type="InterPro" id="IPR008158">
    <property type="entry name" value="Translocase_Sec61-g"/>
</dbReference>
<dbReference type="GO" id="GO:0008320">
    <property type="term" value="F:protein transmembrane transporter activity"/>
    <property type="evidence" value="ECO:0007669"/>
    <property type="project" value="UniProtKB-UniRule"/>
</dbReference>
<dbReference type="AlphaFoldDB" id="A0A1Y3GCG3"/>
<comment type="subunit">
    <text evidence="8">Component of the Sec protein translocase complex. Heterotrimer consisting of SecY (alpha), SecG (beta) and SecE (gamma) subunits. The heterotrimers can form oligomers, although 1 heterotrimer is thought to be able to translocate proteins. Interacts with the ribosome. May interact with SecDF, and other proteins may be involved.</text>
</comment>
<dbReference type="GO" id="GO:0006605">
    <property type="term" value="P:protein targeting"/>
    <property type="evidence" value="ECO:0007669"/>
    <property type="project" value="UniProtKB-UniRule"/>
</dbReference>
<dbReference type="Proteomes" id="UP000195137">
    <property type="component" value="Unassembled WGS sequence"/>
</dbReference>
<organism evidence="9 10">
    <name type="scientific">Methanonatronarchaeum thermophilum</name>
    <dbReference type="NCBI Taxonomy" id="1927129"/>
    <lineage>
        <taxon>Archaea</taxon>
        <taxon>Methanobacteriati</taxon>
        <taxon>Methanobacteriota</taxon>
        <taxon>Methanonatronarchaeia</taxon>
        <taxon>Methanonatronarchaeales</taxon>
        <taxon>Methanonatronarchaeaceae</taxon>
        <taxon>Methanonatronarchaeum</taxon>
    </lineage>
</organism>
<evidence type="ECO:0000313" key="9">
    <source>
        <dbReference type="EMBL" id="OUJ19089.1"/>
    </source>
</evidence>
<protein>
    <recommendedName>
        <fullName evidence="8">Protein translocase subunit SecE</fullName>
    </recommendedName>
    <alternativeName>
        <fullName evidence="8">Protein transport protein Sec61 gamma subunit homolog</fullName>
    </alternativeName>
</protein>
<comment type="caution">
    <text evidence="9">The sequence shown here is derived from an EMBL/GenBank/DDBJ whole genome shotgun (WGS) entry which is preliminary data.</text>
</comment>
<keyword evidence="8" id="KW-1003">Cell membrane</keyword>
<keyword evidence="2 8" id="KW-0812">Transmembrane</keyword>
<dbReference type="InterPro" id="IPR023391">
    <property type="entry name" value="Prot_translocase_SecE_dom_sf"/>
</dbReference>
<keyword evidence="3 8" id="KW-0653">Protein transport</keyword>
<dbReference type="GO" id="GO:0009306">
    <property type="term" value="P:protein secretion"/>
    <property type="evidence" value="ECO:0007669"/>
    <property type="project" value="UniProtKB-UniRule"/>
</dbReference>
<evidence type="ECO:0000256" key="1">
    <source>
        <dbReference type="ARBA" id="ARBA00022448"/>
    </source>
</evidence>
<dbReference type="HAMAP" id="MF_00422">
    <property type="entry name" value="SecE"/>
    <property type="match status" value="1"/>
</dbReference>
<dbReference type="GO" id="GO:0012505">
    <property type="term" value="C:endomembrane system"/>
    <property type="evidence" value="ECO:0007669"/>
    <property type="project" value="UniProtKB-SubCell"/>
</dbReference>
<feature type="transmembrane region" description="Helical" evidence="8">
    <location>
        <begin position="45"/>
        <end position="67"/>
    </location>
</feature>
<dbReference type="OrthoDB" id="52835at2157"/>
<evidence type="ECO:0000256" key="4">
    <source>
        <dbReference type="ARBA" id="ARBA00022989"/>
    </source>
</evidence>
<keyword evidence="1 8" id="KW-0813">Transport</keyword>
<dbReference type="SUPFAM" id="SSF103456">
    <property type="entry name" value="Preprotein translocase SecE subunit"/>
    <property type="match status" value="1"/>
</dbReference>
<evidence type="ECO:0000256" key="7">
    <source>
        <dbReference type="ARBA" id="ARBA00037847"/>
    </source>
</evidence>